<feature type="transmembrane region" description="Helical" evidence="1">
    <location>
        <begin position="72"/>
        <end position="90"/>
    </location>
</feature>
<comment type="caution">
    <text evidence="2">The sequence shown here is derived from an EMBL/GenBank/DDBJ whole genome shotgun (WGS) entry which is preliminary data.</text>
</comment>
<proteinExistence type="predicted"/>
<keyword evidence="1" id="KW-0812">Transmembrane</keyword>
<accession>A0A437QRV2</accession>
<dbReference type="Proteomes" id="UP000283077">
    <property type="component" value="Unassembled WGS sequence"/>
</dbReference>
<keyword evidence="3" id="KW-1185">Reference proteome</keyword>
<organism evidence="2 3">
    <name type="scientific">Rheinheimera riviphila</name>
    <dbReference type="NCBI Taxonomy" id="1834037"/>
    <lineage>
        <taxon>Bacteria</taxon>
        <taxon>Pseudomonadati</taxon>
        <taxon>Pseudomonadota</taxon>
        <taxon>Gammaproteobacteria</taxon>
        <taxon>Chromatiales</taxon>
        <taxon>Chromatiaceae</taxon>
        <taxon>Rheinheimera</taxon>
    </lineage>
</organism>
<dbReference type="EMBL" id="SACS01000011">
    <property type="protein sequence ID" value="RVU37189.1"/>
    <property type="molecule type" value="Genomic_DNA"/>
</dbReference>
<gene>
    <name evidence="2" type="ORF">EOE67_11380</name>
</gene>
<evidence type="ECO:0000256" key="1">
    <source>
        <dbReference type="SAM" id="Phobius"/>
    </source>
</evidence>
<name>A0A437QRV2_9GAMM</name>
<keyword evidence="1" id="KW-1133">Transmembrane helix</keyword>
<reference evidence="2 3" key="1">
    <citation type="submission" date="2019-01" db="EMBL/GenBank/DDBJ databases">
        <authorList>
            <person name="Chen W.-M."/>
        </authorList>
    </citation>
    <scope>NUCLEOTIDE SEQUENCE [LARGE SCALE GENOMIC DNA]</scope>
    <source>
        <strain evidence="2 3">KYPC3</strain>
    </source>
</reference>
<evidence type="ECO:0000313" key="3">
    <source>
        <dbReference type="Proteomes" id="UP000283077"/>
    </source>
</evidence>
<dbReference type="OrthoDB" id="5770281at2"/>
<protein>
    <submittedName>
        <fullName evidence="2">Uncharacterized protein</fullName>
    </submittedName>
</protein>
<sequence>MQLSRSKTTVVSYLVLALFGAVASWLSWFNQDFRLEYAVPAIFATLMLSWIRNNHSFYAQPFYRNAWRFNTVLLWLTAIPGLMLMLPKLVEGF</sequence>
<dbReference type="AlphaFoldDB" id="A0A437QRV2"/>
<feature type="transmembrane region" description="Helical" evidence="1">
    <location>
        <begin position="33"/>
        <end position="51"/>
    </location>
</feature>
<evidence type="ECO:0000313" key="2">
    <source>
        <dbReference type="EMBL" id="RVU37189.1"/>
    </source>
</evidence>
<keyword evidence="1" id="KW-0472">Membrane</keyword>
<dbReference type="RefSeq" id="WP_127699202.1">
    <property type="nucleotide sequence ID" value="NZ_SACS01000011.1"/>
</dbReference>